<evidence type="ECO:0000313" key="2">
    <source>
        <dbReference type="EMBL" id="KAG2402942.1"/>
    </source>
</evidence>
<dbReference type="AlphaFoldDB" id="A0A8T0KUY5"/>
<proteinExistence type="predicted"/>
<organism evidence="2 3">
    <name type="scientific">Phaseolus angularis</name>
    <name type="common">Azuki bean</name>
    <name type="synonym">Vigna angularis</name>
    <dbReference type="NCBI Taxonomy" id="3914"/>
    <lineage>
        <taxon>Eukaryota</taxon>
        <taxon>Viridiplantae</taxon>
        <taxon>Streptophyta</taxon>
        <taxon>Embryophyta</taxon>
        <taxon>Tracheophyta</taxon>
        <taxon>Spermatophyta</taxon>
        <taxon>Magnoliopsida</taxon>
        <taxon>eudicotyledons</taxon>
        <taxon>Gunneridae</taxon>
        <taxon>Pentapetalae</taxon>
        <taxon>rosids</taxon>
        <taxon>fabids</taxon>
        <taxon>Fabales</taxon>
        <taxon>Fabaceae</taxon>
        <taxon>Papilionoideae</taxon>
        <taxon>50 kb inversion clade</taxon>
        <taxon>NPAAA clade</taxon>
        <taxon>indigoferoid/millettioid clade</taxon>
        <taxon>Phaseoleae</taxon>
        <taxon>Vigna</taxon>
    </lineage>
</organism>
<evidence type="ECO:0000256" key="1">
    <source>
        <dbReference type="SAM" id="MobiDB-lite"/>
    </source>
</evidence>
<sequence>MARTKGASSSRGETSSSQGSSHVAVRRTGEGAIYGIVGIGVLAALEKGELTCEAVRTLLAIDMGHSRYKKKEGELSS</sequence>
<dbReference type="EMBL" id="JABFOF010000003">
    <property type="protein sequence ID" value="KAG2402942.1"/>
    <property type="molecule type" value="Genomic_DNA"/>
</dbReference>
<evidence type="ECO:0000313" key="3">
    <source>
        <dbReference type="Proteomes" id="UP000743370"/>
    </source>
</evidence>
<feature type="compositionally biased region" description="Low complexity" evidence="1">
    <location>
        <begin position="1"/>
        <end position="21"/>
    </location>
</feature>
<name>A0A8T0KUY5_PHAAN</name>
<feature type="region of interest" description="Disordered" evidence="1">
    <location>
        <begin position="1"/>
        <end position="24"/>
    </location>
</feature>
<protein>
    <submittedName>
        <fullName evidence="2">Uncharacterized protein</fullName>
    </submittedName>
</protein>
<dbReference type="Proteomes" id="UP000743370">
    <property type="component" value="Unassembled WGS sequence"/>
</dbReference>
<comment type="caution">
    <text evidence="2">The sequence shown here is derived from an EMBL/GenBank/DDBJ whole genome shotgun (WGS) entry which is preliminary data.</text>
</comment>
<reference evidence="2 3" key="1">
    <citation type="submission" date="2020-05" db="EMBL/GenBank/DDBJ databases">
        <title>Vigna angularis (adzuki bean) Var. LongXiaoDou No. 4 denovo assembly.</title>
        <authorList>
            <person name="Xiang H."/>
        </authorList>
    </citation>
    <scope>NUCLEOTIDE SEQUENCE [LARGE SCALE GENOMIC DNA]</scope>
    <source>
        <tissue evidence="2">Leaf</tissue>
    </source>
</reference>
<accession>A0A8T0KUY5</accession>
<gene>
    <name evidence="2" type="ORF">HKW66_Vig0247890</name>
</gene>